<proteinExistence type="predicted"/>
<evidence type="ECO:0000256" key="1">
    <source>
        <dbReference type="SAM" id="MobiDB-lite"/>
    </source>
</evidence>
<evidence type="ECO:0000313" key="3">
    <source>
        <dbReference type="Proteomes" id="UP000679629"/>
    </source>
</evidence>
<protein>
    <submittedName>
        <fullName evidence="2">Uncharacterized protein</fullName>
    </submittedName>
</protein>
<keyword evidence="3" id="KW-1185">Reference proteome</keyword>
<feature type="region of interest" description="Disordered" evidence="1">
    <location>
        <begin position="1"/>
        <end position="45"/>
    </location>
</feature>
<sequence>MQVADALREATQPDVPRYGNGQAPTTTTTSRDSNSSTTVTVNGDR</sequence>
<dbReference type="RefSeq" id="WP_215123633.1">
    <property type="nucleotide sequence ID" value="NZ_CBDRKV010000003.1"/>
</dbReference>
<dbReference type="Proteomes" id="UP000679629">
    <property type="component" value="Chromosome"/>
</dbReference>
<feature type="compositionally biased region" description="Low complexity" evidence="1">
    <location>
        <begin position="25"/>
        <end position="45"/>
    </location>
</feature>
<name>A0ABX8G2Y0_9ACTN</name>
<reference evidence="3" key="1">
    <citation type="submission" date="2021-05" db="EMBL/GenBank/DDBJ databases">
        <title>Direct Submission.</title>
        <authorList>
            <person name="Li K."/>
            <person name="Gao J."/>
        </authorList>
    </citation>
    <scope>NUCLEOTIDE SEQUENCE [LARGE SCALE GENOMIC DNA]</scope>
    <source>
        <strain evidence="3">MG62</strain>
    </source>
</reference>
<evidence type="ECO:0000313" key="2">
    <source>
        <dbReference type="EMBL" id="QWB27719.1"/>
    </source>
</evidence>
<organism evidence="2 3">
    <name type="scientific">Streptomyces koelreuteriae</name>
    <dbReference type="NCBI Taxonomy" id="2838015"/>
    <lineage>
        <taxon>Bacteria</taxon>
        <taxon>Bacillati</taxon>
        <taxon>Actinomycetota</taxon>
        <taxon>Actinomycetes</taxon>
        <taxon>Kitasatosporales</taxon>
        <taxon>Streptomycetaceae</taxon>
        <taxon>Streptomyces</taxon>
    </lineage>
</organism>
<accession>A0ABX8G2Y0</accession>
<gene>
    <name evidence="2" type="ORF">KJK29_36805</name>
</gene>
<dbReference type="EMBL" id="CP075896">
    <property type="protein sequence ID" value="QWB27719.1"/>
    <property type="molecule type" value="Genomic_DNA"/>
</dbReference>